<evidence type="ECO:0000256" key="5">
    <source>
        <dbReference type="ARBA" id="ARBA00022694"/>
    </source>
</evidence>
<dbReference type="RefSeq" id="WP_147044464.1">
    <property type="nucleotide sequence ID" value="NZ_BAABIR010000001.1"/>
</dbReference>
<keyword evidence="4" id="KW-0963">Cytoplasm</keyword>
<evidence type="ECO:0000313" key="12">
    <source>
        <dbReference type="Proteomes" id="UP000321249"/>
    </source>
</evidence>
<evidence type="ECO:0000256" key="10">
    <source>
        <dbReference type="ARBA" id="ARBA00032441"/>
    </source>
</evidence>
<dbReference type="PANTHER" id="PTHR33540">
    <property type="entry name" value="TRNA THREONYLCARBAMOYLADENOSINE BIOSYNTHESIS PROTEIN TSAE"/>
    <property type="match status" value="1"/>
</dbReference>
<evidence type="ECO:0000256" key="3">
    <source>
        <dbReference type="ARBA" id="ARBA00019010"/>
    </source>
</evidence>
<evidence type="ECO:0000256" key="9">
    <source>
        <dbReference type="ARBA" id="ARBA00022842"/>
    </source>
</evidence>
<evidence type="ECO:0000256" key="1">
    <source>
        <dbReference type="ARBA" id="ARBA00004496"/>
    </source>
</evidence>
<sequence>MLLDDAEATEAFGRRLGALLRPGDVVALFGDLGAGKTTLARGMLRGLGHAGDVASPTFPIVQAYAPPDTRLPVWHVDLYRIEEAGELDELGLDDARLDSALLIEWPERLPALWPDALRLTLVPHGAGRALTSHLPPAWGSRWPPR</sequence>
<name>A0A5C6TY53_9SPHN</name>
<dbReference type="InterPro" id="IPR027417">
    <property type="entry name" value="P-loop_NTPase"/>
</dbReference>
<dbReference type="AlphaFoldDB" id="A0A5C6TY53"/>
<dbReference type="Proteomes" id="UP000321249">
    <property type="component" value="Unassembled WGS sequence"/>
</dbReference>
<keyword evidence="6" id="KW-0479">Metal-binding</keyword>
<keyword evidence="5" id="KW-0819">tRNA processing</keyword>
<dbReference type="GO" id="GO:0016740">
    <property type="term" value="F:transferase activity"/>
    <property type="evidence" value="ECO:0007669"/>
    <property type="project" value="UniProtKB-KW"/>
</dbReference>
<dbReference type="OrthoDB" id="9800307at2"/>
<accession>A0A5C6TY53</accession>
<comment type="caution">
    <text evidence="11">The sequence shown here is derived from an EMBL/GenBank/DDBJ whole genome shotgun (WGS) entry which is preliminary data.</text>
</comment>
<keyword evidence="7" id="KW-0547">Nucleotide-binding</keyword>
<dbReference type="GO" id="GO:0005737">
    <property type="term" value="C:cytoplasm"/>
    <property type="evidence" value="ECO:0007669"/>
    <property type="project" value="UniProtKB-SubCell"/>
</dbReference>
<evidence type="ECO:0000256" key="8">
    <source>
        <dbReference type="ARBA" id="ARBA00022840"/>
    </source>
</evidence>
<dbReference type="PANTHER" id="PTHR33540:SF2">
    <property type="entry name" value="TRNA THREONYLCARBAMOYLADENOSINE BIOSYNTHESIS PROTEIN TSAE"/>
    <property type="match status" value="1"/>
</dbReference>
<dbReference type="Gene3D" id="3.40.50.300">
    <property type="entry name" value="P-loop containing nucleotide triphosphate hydrolases"/>
    <property type="match status" value="1"/>
</dbReference>
<evidence type="ECO:0000256" key="6">
    <source>
        <dbReference type="ARBA" id="ARBA00022723"/>
    </source>
</evidence>
<evidence type="ECO:0000256" key="2">
    <source>
        <dbReference type="ARBA" id="ARBA00007599"/>
    </source>
</evidence>
<dbReference type="GO" id="GO:0046872">
    <property type="term" value="F:metal ion binding"/>
    <property type="evidence" value="ECO:0007669"/>
    <property type="project" value="UniProtKB-KW"/>
</dbReference>
<dbReference type="SUPFAM" id="SSF52540">
    <property type="entry name" value="P-loop containing nucleoside triphosphate hydrolases"/>
    <property type="match status" value="1"/>
</dbReference>
<proteinExistence type="inferred from homology"/>
<keyword evidence="9" id="KW-0460">Magnesium</keyword>
<comment type="similarity">
    <text evidence="2">Belongs to the TsaE family.</text>
</comment>
<dbReference type="GO" id="GO:0005524">
    <property type="term" value="F:ATP binding"/>
    <property type="evidence" value="ECO:0007669"/>
    <property type="project" value="UniProtKB-KW"/>
</dbReference>
<dbReference type="EMBL" id="VOQQ01000001">
    <property type="protein sequence ID" value="TXC65050.1"/>
    <property type="molecule type" value="Genomic_DNA"/>
</dbReference>
<organism evidence="11 12">
    <name type="scientific">Allosphingosinicella ginsenosidimutans</name>
    <dbReference type="NCBI Taxonomy" id="1176539"/>
    <lineage>
        <taxon>Bacteria</taxon>
        <taxon>Pseudomonadati</taxon>
        <taxon>Pseudomonadota</taxon>
        <taxon>Alphaproteobacteria</taxon>
        <taxon>Sphingomonadales</taxon>
        <taxon>Sphingomonadaceae</taxon>
        <taxon>Allosphingosinicella</taxon>
    </lineage>
</organism>
<dbReference type="GO" id="GO:0002949">
    <property type="term" value="P:tRNA threonylcarbamoyladenosine modification"/>
    <property type="evidence" value="ECO:0007669"/>
    <property type="project" value="InterPro"/>
</dbReference>
<reference evidence="11 12" key="1">
    <citation type="journal article" date="2015" name="J. Microbiol.">
        <title>Sphingosinicella ginsenosidimutans sp. nov., with ginsenoside converting activity.</title>
        <authorList>
            <person name="Kim J.K."/>
            <person name="Kang M.S."/>
            <person name="Park S.C."/>
            <person name="Kim K.M."/>
            <person name="Choi K."/>
            <person name="Yoon M.H."/>
            <person name="Im W.T."/>
        </authorList>
    </citation>
    <scope>NUCLEOTIDE SEQUENCE [LARGE SCALE GENOMIC DNA]</scope>
    <source>
        <strain evidence="11 12">BS-11</strain>
    </source>
</reference>
<dbReference type="Pfam" id="PF02367">
    <property type="entry name" value="TsaE"/>
    <property type="match status" value="1"/>
</dbReference>
<keyword evidence="12" id="KW-1185">Reference proteome</keyword>
<evidence type="ECO:0000256" key="7">
    <source>
        <dbReference type="ARBA" id="ARBA00022741"/>
    </source>
</evidence>
<gene>
    <name evidence="11" type="primary">tsaE</name>
    <name evidence="11" type="ORF">FRZ32_12020</name>
</gene>
<keyword evidence="8" id="KW-0067">ATP-binding</keyword>
<evidence type="ECO:0000256" key="4">
    <source>
        <dbReference type="ARBA" id="ARBA00022490"/>
    </source>
</evidence>
<evidence type="ECO:0000313" key="11">
    <source>
        <dbReference type="EMBL" id="TXC65050.1"/>
    </source>
</evidence>
<keyword evidence="11" id="KW-0808">Transferase</keyword>
<dbReference type="NCBIfam" id="TIGR00150">
    <property type="entry name" value="T6A_YjeE"/>
    <property type="match status" value="1"/>
</dbReference>
<comment type="subcellular location">
    <subcellularLocation>
        <location evidence="1">Cytoplasm</location>
    </subcellularLocation>
</comment>
<protein>
    <recommendedName>
        <fullName evidence="3">tRNA threonylcarbamoyladenosine biosynthesis protein TsaE</fullName>
    </recommendedName>
    <alternativeName>
        <fullName evidence="10">t(6)A37 threonylcarbamoyladenosine biosynthesis protein TsaE</fullName>
    </alternativeName>
</protein>
<dbReference type="InterPro" id="IPR003442">
    <property type="entry name" value="T6A_TsaE"/>
</dbReference>